<keyword evidence="6 9" id="KW-0067">ATP-binding</keyword>
<dbReference type="Gene3D" id="3.30.2060.10">
    <property type="entry name" value="Penicillin-binding protein 1b domain"/>
    <property type="match status" value="1"/>
</dbReference>
<dbReference type="EMBL" id="NRJF01000025">
    <property type="protein sequence ID" value="RIY38426.1"/>
    <property type="molecule type" value="Genomic_DNA"/>
</dbReference>
<evidence type="ECO:0000256" key="2">
    <source>
        <dbReference type="ARBA" id="ARBA00022741"/>
    </source>
</evidence>
<dbReference type="HAMAP" id="MF_00969">
    <property type="entry name" value="TRCF"/>
    <property type="match status" value="1"/>
</dbReference>
<evidence type="ECO:0000259" key="11">
    <source>
        <dbReference type="PROSITE" id="PS51194"/>
    </source>
</evidence>
<dbReference type="Pfam" id="PF03461">
    <property type="entry name" value="TRCF"/>
    <property type="match status" value="1"/>
</dbReference>
<dbReference type="SUPFAM" id="SSF52540">
    <property type="entry name" value="P-loop containing nucleoside triphosphate hydrolases"/>
    <property type="match status" value="2"/>
</dbReference>
<dbReference type="Gene3D" id="3.40.50.300">
    <property type="entry name" value="P-loop containing nucleotide triphosphate hydrolases"/>
    <property type="match status" value="2"/>
</dbReference>
<dbReference type="InterPro" id="IPR036101">
    <property type="entry name" value="CarD-like/TRCF_RID_sf"/>
</dbReference>
<keyword evidence="2 9" id="KW-0547">Nucleotide-binding</keyword>
<dbReference type="Pfam" id="PF02559">
    <property type="entry name" value="CarD_TRCF_RID"/>
    <property type="match status" value="1"/>
</dbReference>
<dbReference type="InterPro" id="IPR037235">
    <property type="entry name" value="TRCF-like_C_D7"/>
</dbReference>
<dbReference type="SMART" id="SM00982">
    <property type="entry name" value="TRCF"/>
    <property type="match status" value="1"/>
</dbReference>
<evidence type="ECO:0000256" key="7">
    <source>
        <dbReference type="ARBA" id="ARBA00023125"/>
    </source>
</evidence>
<dbReference type="SUPFAM" id="SSF141259">
    <property type="entry name" value="CarD-like"/>
    <property type="match status" value="1"/>
</dbReference>
<comment type="subcellular location">
    <subcellularLocation>
        <location evidence="9">Cytoplasm</location>
    </subcellularLocation>
</comment>
<dbReference type="GO" id="GO:0003684">
    <property type="term" value="F:damaged DNA binding"/>
    <property type="evidence" value="ECO:0007669"/>
    <property type="project" value="InterPro"/>
</dbReference>
<keyword evidence="13" id="KW-1185">Reference proteome</keyword>
<reference evidence="12 13" key="1">
    <citation type="submission" date="2017-08" db="EMBL/GenBank/DDBJ databases">
        <title>Reclassification of Bisgaard taxon 37 and 44.</title>
        <authorList>
            <person name="Christensen H."/>
        </authorList>
    </citation>
    <scope>NUCLEOTIDE SEQUENCE [LARGE SCALE GENOMIC DNA]</scope>
    <source>
        <strain evidence="12 13">EEAB3T1</strain>
    </source>
</reference>
<dbReference type="Gene3D" id="3.40.50.11180">
    <property type="match status" value="1"/>
</dbReference>
<dbReference type="GO" id="GO:0003678">
    <property type="term" value="F:DNA helicase activity"/>
    <property type="evidence" value="ECO:0007669"/>
    <property type="project" value="TreeGrafter"/>
</dbReference>
<evidence type="ECO:0000256" key="9">
    <source>
        <dbReference type="HAMAP-Rule" id="MF_00969"/>
    </source>
</evidence>
<dbReference type="Pfam" id="PF00271">
    <property type="entry name" value="Helicase_C"/>
    <property type="match status" value="1"/>
</dbReference>
<keyword evidence="4 9" id="KW-0378">Hydrolase</keyword>
<dbReference type="CDD" id="cd17991">
    <property type="entry name" value="DEXHc_TRCF"/>
    <property type="match status" value="1"/>
</dbReference>
<gene>
    <name evidence="9" type="primary">mfd</name>
    <name evidence="12" type="ORF">CKF59_01015</name>
</gene>
<comment type="function">
    <text evidence="9">Couples transcription and DNA repair by recognizing RNA polymerase (RNAP) stalled at DNA lesions. Mediates ATP-dependent release of RNAP and its truncated transcript from the DNA, and recruitment of nucleotide excision repair machinery to the damaged site.</text>
</comment>
<dbReference type="Pfam" id="PF17757">
    <property type="entry name" value="UvrB_inter"/>
    <property type="match status" value="1"/>
</dbReference>
<dbReference type="InterPro" id="IPR041471">
    <property type="entry name" value="UvrB_inter"/>
</dbReference>
<dbReference type="Gene3D" id="3.90.1150.50">
    <property type="entry name" value="Transcription-repair-coupling factor, D7 domain"/>
    <property type="match status" value="1"/>
</dbReference>
<feature type="domain" description="Helicase C-terminal" evidence="11">
    <location>
        <begin position="959"/>
        <end position="1119"/>
    </location>
</feature>
<protein>
    <recommendedName>
        <fullName evidence="9">Transcription-repair-coupling factor</fullName>
        <shortName evidence="9">TRCF</shortName>
        <ecNumber evidence="9">3.6.4.-</ecNumber>
    </recommendedName>
</protein>
<dbReference type="Pfam" id="PF00270">
    <property type="entry name" value="DEAD"/>
    <property type="match status" value="1"/>
</dbReference>
<dbReference type="Proteomes" id="UP000265964">
    <property type="component" value="Unassembled WGS sequence"/>
</dbReference>
<dbReference type="GO" id="GO:0000716">
    <property type="term" value="P:transcription-coupled nucleotide-excision repair, DNA damage recognition"/>
    <property type="evidence" value="ECO:0007669"/>
    <property type="project" value="UniProtKB-UniRule"/>
</dbReference>
<dbReference type="GO" id="GO:0006355">
    <property type="term" value="P:regulation of DNA-templated transcription"/>
    <property type="evidence" value="ECO:0007669"/>
    <property type="project" value="UniProtKB-UniRule"/>
</dbReference>
<dbReference type="Gene3D" id="2.40.10.170">
    <property type="match status" value="1"/>
</dbReference>
<sequence length="1487" mass="168661">MKDLTSLLLPFSLNFATTNKITRVVEAAVPFLVQQQLLELQQQGEKEQLLVIANSNSQAEYLYAILSELASENYAVHYCPDWGTLAYDQYNPSPQIISDRIAFLQALGSGKSGIYIISLATALHRLPPSSYLVSTTNYHVEQEKSREQVYADLIASGYKEVEIVYEPGEFTQAGRNINFFPMGASFPYRISFFDQTIDRIRQFDPEDQKILAEVESININHGSEYPRDQRGRDNFIQNFVNYFGHISIDSGSVYELVNTGVIPQGIQYYLPLFFTTPLSSLADYLSAKAQVVYFSGFENAATYFLTENERRYQDRQANRNWPPMQVKDLYLTSEQLFKALAEKAHLVEYEDYFTSMSKLAAQGVEVEVDASTTNQVAPKGGVISEGATSNLALETNASELALDSISPFLPLDNLQQSFVQNSVGNKQTLEENKHFAYSEQQKLISLGLNRHNQPIIGDRTLSFLKEANALSLRQLFAPKITESHQLYKFVQFMRKLKANFSNVQITLSVANRGRLNSFFDLMEDLPVKFVDPQDDKYSLAQQFAHTYKPLLTTSRGNKEYLRLQKKDPASVAQPIIFSCVLSPLKAGFAYYDESKKTAYVVLSEQDILGSFVTRSRTLARVKQKSANQVIQGLLELRPGQLLVHQAHGICRYLGLKTTEYTLGMPQEMLELEFADTNLFVPVRDLHLLSIYTHHEVYELDKEQLSAVSGRKAKRWLKQREQALASIRDLAAKLLDVQSRRMLEQGFVFTIYEDEYREFVSHFRYEETPDQYAAIQQVLDDMSSAKKMDRLICGDVGFGKTEIAMRAAFVAITNAKQVAILVPTTLLAQQHFESFRDRFANTGANVEILSSFKSESENTRILERLEQGLVDIVIGTHALLKKRVKFKDLGLLIIDEEHQFGVRQKEIIKELKTNIDVITMTATPIPRTLNLALNGFRDISLIATAPPNRLSIITKMHNLGDEDIIKEAINREIQRGGQVFFIHNDVATMNTMVQKLKELIPHARIASGNGQMSKTQLEEVMMGFHNQRYNILVCTTIVETGIDVPNANTIIINNAQNFGMAQLHQLRGRVGRSYRQAYAYLLVPNVQNLNPEAQLRLKSLIEIDSLGAGYILATHDLEIRGAGEILGDSQSGKIDTIGYSLYMSMLQNAVKQLRKNKELNVDNLMDKRIEIDLNIVTLIPANFIGVPNLRVFYYRQINSATTEFQLDEIANSMIENFGSLPPSVRALIMINKLRVRYQDADLKSILASKNQAVITWNSPEYLNAEGAYQLLMKYKDAFATTPDSFIIKKLKGDDLERIRMIAQVLGVIIDKSKLKTQEVELVDAASSYELSSQTHKVERKVQKGQTKFASQINFENLEPSEQAKYQAQQKQAPQEQEILEQVENQVEVGLSAWAQGKEANSVEQLYRDQLDTQVHDIKDDFVEAVKNQAYEQEMVHFEEQVSDVAILKQAQAKFKHEHQEVEREVKLLPSELGKSKVKRTKRKAKDSE</sequence>
<dbReference type="GO" id="GO:0016787">
    <property type="term" value="F:hydrolase activity"/>
    <property type="evidence" value="ECO:0007669"/>
    <property type="project" value="UniProtKB-KW"/>
</dbReference>
<dbReference type="InterPro" id="IPR003711">
    <property type="entry name" value="CarD-like/TRCF_RID"/>
</dbReference>
<feature type="domain" description="Helicase ATP-binding" evidence="10">
    <location>
        <begin position="780"/>
        <end position="941"/>
    </location>
</feature>
<dbReference type="InterPro" id="IPR004576">
    <property type="entry name" value="Mfd"/>
</dbReference>
<dbReference type="SUPFAM" id="SSF143517">
    <property type="entry name" value="TRCF domain-like"/>
    <property type="match status" value="1"/>
</dbReference>
<evidence type="ECO:0000256" key="6">
    <source>
        <dbReference type="ARBA" id="ARBA00022840"/>
    </source>
</evidence>
<evidence type="ECO:0000256" key="8">
    <source>
        <dbReference type="ARBA" id="ARBA00023204"/>
    </source>
</evidence>
<dbReference type="RefSeq" id="WP_119534123.1">
    <property type="nucleotide sequence ID" value="NZ_NRJF01000025.1"/>
</dbReference>
<evidence type="ECO:0000313" key="12">
    <source>
        <dbReference type="EMBL" id="RIY38426.1"/>
    </source>
</evidence>
<dbReference type="InterPro" id="IPR047112">
    <property type="entry name" value="RecG/Mfd"/>
</dbReference>
<comment type="similarity">
    <text evidence="9">In the N-terminal section; belongs to the UvrB family.</text>
</comment>
<proteinExistence type="inferred from homology"/>
<evidence type="ECO:0000259" key="10">
    <source>
        <dbReference type="PROSITE" id="PS51192"/>
    </source>
</evidence>
<dbReference type="PANTHER" id="PTHR47964:SF1">
    <property type="entry name" value="ATP-DEPENDENT DNA HELICASE HOMOLOG RECG, CHLOROPLASTIC"/>
    <property type="match status" value="1"/>
</dbReference>
<dbReference type="InterPro" id="IPR014001">
    <property type="entry name" value="Helicase_ATP-bd"/>
</dbReference>
<evidence type="ECO:0000313" key="13">
    <source>
        <dbReference type="Proteomes" id="UP000265964"/>
    </source>
</evidence>
<accession>A0A3A1YLS3</accession>
<evidence type="ECO:0000256" key="4">
    <source>
        <dbReference type="ARBA" id="ARBA00022801"/>
    </source>
</evidence>
<name>A0A3A1YLS3_9GAMM</name>
<dbReference type="PANTHER" id="PTHR47964">
    <property type="entry name" value="ATP-DEPENDENT DNA HELICASE HOMOLOG RECG, CHLOROPLASTIC"/>
    <property type="match status" value="1"/>
</dbReference>
<comment type="caution">
    <text evidence="12">The sequence shown here is derived from an EMBL/GenBank/DDBJ whole genome shotgun (WGS) entry which is preliminary data.</text>
</comment>
<dbReference type="PROSITE" id="PS51192">
    <property type="entry name" value="HELICASE_ATP_BIND_1"/>
    <property type="match status" value="1"/>
</dbReference>
<dbReference type="InterPro" id="IPR027417">
    <property type="entry name" value="P-loop_NTPase"/>
</dbReference>
<dbReference type="InterPro" id="IPR011545">
    <property type="entry name" value="DEAD/DEAH_box_helicase_dom"/>
</dbReference>
<dbReference type="EC" id="3.6.4.-" evidence="9"/>
<organism evidence="12 13">
    <name type="scientific">Psittacicella gerlachiana</name>
    <dbReference type="NCBI Taxonomy" id="2028574"/>
    <lineage>
        <taxon>Bacteria</taxon>
        <taxon>Pseudomonadati</taxon>
        <taxon>Pseudomonadota</taxon>
        <taxon>Gammaproteobacteria</taxon>
        <taxon>Pasteurellales</taxon>
        <taxon>Psittacicellaceae</taxon>
        <taxon>Psittacicella</taxon>
    </lineage>
</organism>
<dbReference type="SMART" id="SM00490">
    <property type="entry name" value="HELICc"/>
    <property type="match status" value="1"/>
</dbReference>
<dbReference type="OrthoDB" id="9804325at2"/>
<evidence type="ECO:0000256" key="5">
    <source>
        <dbReference type="ARBA" id="ARBA00022806"/>
    </source>
</evidence>
<dbReference type="SMART" id="SM00487">
    <property type="entry name" value="DEXDc"/>
    <property type="match status" value="1"/>
</dbReference>
<keyword evidence="5" id="KW-0347">Helicase</keyword>
<dbReference type="InterPro" id="IPR005118">
    <property type="entry name" value="TRCF_C"/>
</dbReference>
<dbReference type="GO" id="GO:0005524">
    <property type="term" value="F:ATP binding"/>
    <property type="evidence" value="ECO:0007669"/>
    <property type="project" value="UniProtKB-UniRule"/>
</dbReference>
<keyword evidence="8 9" id="KW-0234">DNA repair</keyword>
<keyword evidence="3 9" id="KW-0227">DNA damage</keyword>
<keyword evidence="1 9" id="KW-0963">Cytoplasm</keyword>
<keyword evidence="7 9" id="KW-0238">DNA-binding</keyword>
<dbReference type="PROSITE" id="PS51194">
    <property type="entry name" value="HELICASE_CTER"/>
    <property type="match status" value="1"/>
</dbReference>
<evidence type="ECO:0000256" key="1">
    <source>
        <dbReference type="ARBA" id="ARBA00022490"/>
    </source>
</evidence>
<dbReference type="SMART" id="SM01058">
    <property type="entry name" value="CarD_TRCF"/>
    <property type="match status" value="1"/>
</dbReference>
<dbReference type="InterPro" id="IPR001650">
    <property type="entry name" value="Helicase_C-like"/>
</dbReference>
<dbReference type="GO" id="GO:0005737">
    <property type="term" value="C:cytoplasm"/>
    <property type="evidence" value="ECO:0007669"/>
    <property type="project" value="UniProtKB-SubCell"/>
</dbReference>
<comment type="similarity">
    <text evidence="9">In the C-terminal section; belongs to the helicase family. RecG subfamily.</text>
</comment>
<evidence type="ECO:0000256" key="3">
    <source>
        <dbReference type="ARBA" id="ARBA00022763"/>
    </source>
</evidence>